<dbReference type="EMBL" id="BEXD01000873">
    <property type="protein sequence ID" value="GBB90777.1"/>
    <property type="molecule type" value="Genomic_DNA"/>
</dbReference>
<evidence type="ECO:0000259" key="2">
    <source>
        <dbReference type="PROSITE" id="PS50089"/>
    </source>
</evidence>
<dbReference type="InterPro" id="IPR001841">
    <property type="entry name" value="Znf_RING"/>
</dbReference>
<keyword evidence="4" id="KW-1185">Reference proteome</keyword>
<feature type="domain" description="RING-type" evidence="2">
    <location>
        <begin position="78"/>
        <end position="118"/>
    </location>
</feature>
<sequence length="200" mass="22924">MITRPDMCPFPNCGIKVDIIYPVSTTTKRGSQLSQSSETLALSNWMGEKFNLISPILEDLIEEVEDTSIQEMKKRLFCAKCSEEITLDFLSKDTVFLSCKHVVHYDCIDNPRKKCFTCPAEDSNNPKRTAQALVNKKVWEQFPNVSDDALRKKKEWALKIYDLFSEIGKHIIQRIKSFSVSTIAKLSQDDIDHILVKFAK</sequence>
<evidence type="ECO:0000313" key="4">
    <source>
        <dbReference type="Proteomes" id="UP000247702"/>
    </source>
</evidence>
<dbReference type="InterPro" id="IPR013083">
    <property type="entry name" value="Znf_RING/FYVE/PHD"/>
</dbReference>
<dbReference type="AlphaFoldDB" id="A0A2Z6QKW2"/>
<reference evidence="3 4" key="1">
    <citation type="submission" date="2017-11" db="EMBL/GenBank/DDBJ databases">
        <title>The genome of Rhizophagus clarus HR1 reveals common genetic basis of auxotrophy among arbuscular mycorrhizal fungi.</title>
        <authorList>
            <person name="Kobayashi Y."/>
        </authorList>
    </citation>
    <scope>NUCLEOTIDE SEQUENCE [LARGE SCALE GENOMIC DNA]</scope>
    <source>
        <strain evidence="3 4">HR1</strain>
    </source>
</reference>
<keyword evidence="1" id="KW-0479">Metal-binding</keyword>
<evidence type="ECO:0000256" key="1">
    <source>
        <dbReference type="PROSITE-ProRule" id="PRU00175"/>
    </source>
</evidence>
<dbReference type="GO" id="GO:0008270">
    <property type="term" value="F:zinc ion binding"/>
    <property type="evidence" value="ECO:0007669"/>
    <property type="project" value="UniProtKB-KW"/>
</dbReference>
<keyword evidence="1" id="KW-0862">Zinc</keyword>
<dbReference type="Proteomes" id="UP000247702">
    <property type="component" value="Unassembled WGS sequence"/>
</dbReference>
<dbReference type="PROSITE" id="PS50089">
    <property type="entry name" value="ZF_RING_2"/>
    <property type="match status" value="1"/>
</dbReference>
<proteinExistence type="predicted"/>
<evidence type="ECO:0000313" key="3">
    <source>
        <dbReference type="EMBL" id="GBB90777.1"/>
    </source>
</evidence>
<dbReference type="Gene3D" id="3.30.40.10">
    <property type="entry name" value="Zinc/RING finger domain, C3HC4 (zinc finger)"/>
    <property type="match status" value="1"/>
</dbReference>
<organism evidence="3 4">
    <name type="scientific">Rhizophagus clarus</name>
    <dbReference type="NCBI Taxonomy" id="94130"/>
    <lineage>
        <taxon>Eukaryota</taxon>
        <taxon>Fungi</taxon>
        <taxon>Fungi incertae sedis</taxon>
        <taxon>Mucoromycota</taxon>
        <taxon>Glomeromycotina</taxon>
        <taxon>Glomeromycetes</taxon>
        <taxon>Glomerales</taxon>
        <taxon>Glomeraceae</taxon>
        <taxon>Rhizophagus</taxon>
    </lineage>
</organism>
<dbReference type="SUPFAM" id="SSF57850">
    <property type="entry name" value="RING/U-box"/>
    <property type="match status" value="1"/>
</dbReference>
<dbReference type="SMART" id="SM00184">
    <property type="entry name" value="RING"/>
    <property type="match status" value="1"/>
</dbReference>
<comment type="caution">
    <text evidence="3">The sequence shown here is derived from an EMBL/GenBank/DDBJ whole genome shotgun (WGS) entry which is preliminary data.</text>
</comment>
<keyword evidence="1" id="KW-0863">Zinc-finger</keyword>
<name>A0A2Z6QKW2_9GLOM</name>
<accession>A0A2Z6QKW2</accession>
<gene>
    <name evidence="3" type="ORF">RclHR1_17840004</name>
</gene>
<protein>
    <recommendedName>
        <fullName evidence="2">RING-type domain-containing protein</fullName>
    </recommendedName>
</protein>